<dbReference type="PANTHER" id="PTHR12677:SF59">
    <property type="entry name" value="GOLGI APPARATUS MEMBRANE PROTEIN TVP38-RELATED"/>
    <property type="match status" value="1"/>
</dbReference>
<protein>
    <recommendedName>
        <fullName evidence="7">TVP38/TMEM64 family membrane protein</fullName>
    </recommendedName>
</protein>
<comment type="caution">
    <text evidence="10">The sequence shown here is derived from an EMBL/GenBank/DDBJ whole genome shotgun (WGS) entry which is preliminary data.</text>
</comment>
<feature type="domain" description="VTT" evidence="9">
    <location>
        <begin position="53"/>
        <end position="169"/>
    </location>
</feature>
<feature type="transmembrane region" description="Helical" evidence="7">
    <location>
        <begin position="33"/>
        <end position="53"/>
    </location>
</feature>
<keyword evidence="3 7" id="KW-1003">Cell membrane</keyword>
<accession>A0A3S3CPL0</accession>
<feature type="transmembrane region" description="Helical" evidence="7">
    <location>
        <begin position="65"/>
        <end position="87"/>
    </location>
</feature>
<evidence type="ECO:0000256" key="3">
    <source>
        <dbReference type="ARBA" id="ARBA00022475"/>
    </source>
</evidence>
<dbReference type="PANTHER" id="PTHR12677">
    <property type="entry name" value="GOLGI APPARATUS MEMBRANE PROTEIN TVP38-RELATED"/>
    <property type="match status" value="1"/>
</dbReference>
<dbReference type="Pfam" id="PF09335">
    <property type="entry name" value="VTT_dom"/>
    <property type="match status" value="1"/>
</dbReference>
<evidence type="ECO:0000259" key="9">
    <source>
        <dbReference type="Pfam" id="PF09335"/>
    </source>
</evidence>
<evidence type="ECO:0000256" key="4">
    <source>
        <dbReference type="ARBA" id="ARBA00022692"/>
    </source>
</evidence>
<feature type="region of interest" description="Disordered" evidence="8">
    <location>
        <begin position="210"/>
        <end position="229"/>
    </location>
</feature>
<evidence type="ECO:0000256" key="1">
    <source>
        <dbReference type="ARBA" id="ARBA00004651"/>
    </source>
</evidence>
<sequence>MGILAVIILGGALVALSIDVPHPESLRDQVAAAGAWGMVLFVLLYAVMTLTPFPASALTVASGLLFGLVAGVLVVVVAATLGAWIAYWVSRSLGRGGVARIEWSKVRAIDSLLERRGLTSVLIVRLVPLFPFGLVNYAAGLSAVRQRDYVIGTAIGIVPATVGYTALGAYGTSPLSWPFALAVLAIILLSVGTGYLARRMKFLRAAQNTSDGGVESTGAGGQNDRPVST</sequence>
<keyword evidence="5 7" id="KW-1133">Transmembrane helix</keyword>
<comment type="subcellular location">
    <subcellularLocation>
        <location evidence="1 7">Cell membrane</location>
        <topology evidence="1 7">Multi-pass membrane protein</topology>
    </subcellularLocation>
</comment>
<gene>
    <name evidence="10" type="ORF">EF834_12945</name>
</gene>
<proteinExistence type="inferred from homology"/>
<dbReference type="GO" id="GO:0005886">
    <property type="term" value="C:plasma membrane"/>
    <property type="evidence" value="ECO:0007669"/>
    <property type="project" value="UniProtKB-SubCell"/>
</dbReference>
<name>A0A3S3CPL0_9NOCA</name>
<evidence type="ECO:0000256" key="7">
    <source>
        <dbReference type="RuleBase" id="RU366058"/>
    </source>
</evidence>
<evidence type="ECO:0000256" key="8">
    <source>
        <dbReference type="SAM" id="MobiDB-lite"/>
    </source>
</evidence>
<dbReference type="InterPro" id="IPR015414">
    <property type="entry name" value="TMEM64"/>
</dbReference>
<feature type="transmembrane region" description="Helical" evidence="7">
    <location>
        <begin position="117"/>
        <end position="137"/>
    </location>
</feature>
<dbReference type="EMBL" id="RKLN01000004">
    <property type="protein sequence ID" value="RVW02602.1"/>
    <property type="molecule type" value="Genomic_DNA"/>
</dbReference>
<evidence type="ECO:0000313" key="11">
    <source>
        <dbReference type="Proteomes" id="UP000284333"/>
    </source>
</evidence>
<feature type="transmembrane region" description="Helical" evidence="7">
    <location>
        <begin position="177"/>
        <end position="197"/>
    </location>
</feature>
<evidence type="ECO:0000256" key="5">
    <source>
        <dbReference type="ARBA" id="ARBA00022989"/>
    </source>
</evidence>
<keyword evidence="6 7" id="KW-0472">Membrane</keyword>
<feature type="transmembrane region" description="Helical" evidence="7">
    <location>
        <begin position="149"/>
        <end position="171"/>
    </location>
</feature>
<comment type="similarity">
    <text evidence="2 7">Belongs to the TVP38/TMEM64 family.</text>
</comment>
<organism evidence="10 11">
    <name type="scientific">Rhodococcus spongiicola</name>
    <dbReference type="NCBI Taxonomy" id="2487352"/>
    <lineage>
        <taxon>Bacteria</taxon>
        <taxon>Bacillati</taxon>
        <taxon>Actinomycetota</taxon>
        <taxon>Actinomycetes</taxon>
        <taxon>Mycobacteriales</taxon>
        <taxon>Nocardiaceae</taxon>
        <taxon>Rhodococcus</taxon>
    </lineage>
</organism>
<dbReference type="AlphaFoldDB" id="A0A3S3CPL0"/>
<evidence type="ECO:0000313" key="10">
    <source>
        <dbReference type="EMBL" id="RVW02602.1"/>
    </source>
</evidence>
<dbReference type="InterPro" id="IPR032816">
    <property type="entry name" value="VTT_dom"/>
</dbReference>
<keyword evidence="11" id="KW-1185">Reference proteome</keyword>
<evidence type="ECO:0000256" key="6">
    <source>
        <dbReference type="ARBA" id="ARBA00023136"/>
    </source>
</evidence>
<keyword evidence="4 7" id="KW-0812">Transmembrane</keyword>
<dbReference type="OrthoDB" id="5242213at2"/>
<dbReference type="Proteomes" id="UP000284333">
    <property type="component" value="Unassembled WGS sequence"/>
</dbReference>
<evidence type="ECO:0000256" key="2">
    <source>
        <dbReference type="ARBA" id="ARBA00008640"/>
    </source>
</evidence>
<reference evidence="10 11" key="1">
    <citation type="submission" date="2018-11" db="EMBL/GenBank/DDBJ databases">
        <title>Rhodococcus spongicola sp. nov. and Rhodococcus xishaensis sp. nov. from marine sponges.</title>
        <authorList>
            <person name="Li L."/>
            <person name="Lin H.W."/>
        </authorList>
    </citation>
    <scope>NUCLEOTIDE SEQUENCE [LARGE SCALE GENOMIC DNA]</scope>
    <source>
        <strain evidence="10 11">LHW50502</strain>
    </source>
</reference>